<protein>
    <submittedName>
        <fullName evidence="1">Uncharacterized protein DUF4127</fullName>
    </submittedName>
</protein>
<accession>A0A4R3N1G7</accession>
<dbReference type="EMBL" id="SMAN01000010">
    <property type="protein sequence ID" value="TCT21756.1"/>
    <property type="molecule type" value="Genomic_DNA"/>
</dbReference>
<name>A0A4R3N1G7_9BACI</name>
<evidence type="ECO:0000313" key="2">
    <source>
        <dbReference type="Proteomes" id="UP000294650"/>
    </source>
</evidence>
<dbReference type="RefSeq" id="WP_165902118.1">
    <property type="nucleotide sequence ID" value="NZ_SMAN01000010.1"/>
</dbReference>
<dbReference type="AlphaFoldDB" id="A0A4R3N1G7"/>
<comment type="caution">
    <text evidence="1">The sequence shown here is derived from an EMBL/GenBank/DDBJ whole genome shotgun (WGS) entry which is preliminary data.</text>
</comment>
<sequence length="519" mass="59643">MKRKLALIPLDARPITRELPGQIAAIAGWEVLVPDCELLGFLKTPGKRDDILEWISSVADEVDGFIVSLDMIGYGGLVPSRVIEDDFSSVWNRIEKVLAIKRRYPEKKIYAFSSTMRISNSYVNEEEKDYWDRYGREIWEYSYQYHRYKKTSSEEAKIRVEQLKDLIPDHILLDYLQTRERNFKINKKLLDKVEEMDIDLLIFPQDDTSEYGLNIMEQEFLSAEIEKKRLFHKVLIYPGADEVATMLTARSIMEIEQVSPPVFYAFFSGEAGKLKPALYEDRPIYESVKGQIYASGSFLSDTAGEADLILAVNVPGERQGDLALQADLEYADTSGRNLGEWIRKIRFFQRKDYPVAIADLAYANGADPAMISRVLAEKDLLNYLIGFAAWNTAGNTIGTVVAQASMVYLRKKQGLDLMCKPLKEQILLRILEDYLYQTVVRDEVRQCLDEAKVDTSALEAYAIECFLDKFSHFIKEPSIQKLIHNNRVIPQEIFLPWKRTFEMGIRILLIENSEVNGKD</sequence>
<dbReference type="InterPro" id="IPR025394">
    <property type="entry name" value="DUF4127"/>
</dbReference>
<dbReference type="Proteomes" id="UP000294650">
    <property type="component" value="Unassembled WGS sequence"/>
</dbReference>
<keyword evidence="2" id="KW-1185">Reference proteome</keyword>
<gene>
    <name evidence="1" type="ORF">EDD68_11060</name>
</gene>
<dbReference type="Pfam" id="PF13552">
    <property type="entry name" value="DUF4127"/>
    <property type="match status" value="1"/>
</dbReference>
<proteinExistence type="predicted"/>
<reference evidence="1 2" key="1">
    <citation type="submission" date="2019-03" db="EMBL/GenBank/DDBJ databases">
        <title>Genomic Encyclopedia of Type Strains, Phase IV (KMG-IV): sequencing the most valuable type-strain genomes for metagenomic binning, comparative biology and taxonomic classification.</title>
        <authorList>
            <person name="Goeker M."/>
        </authorList>
    </citation>
    <scope>NUCLEOTIDE SEQUENCE [LARGE SCALE GENOMIC DNA]</scope>
    <source>
        <strain evidence="1 2">DSM 25894</strain>
    </source>
</reference>
<evidence type="ECO:0000313" key="1">
    <source>
        <dbReference type="EMBL" id="TCT21756.1"/>
    </source>
</evidence>
<organism evidence="1 2">
    <name type="scientific">Melghiribacillus thermohalophilus</name>
    <dbReference type="NCBI Taxonomy" id="1324956"/>
    <lineage>
        <taxon>Bacteria</taxon>
        <taxon>Bacillati</taxon>
        <taxon>Bacillota</taxon>
        <taxon>Bacilli</taxon>
        <taxon>Bacillales</taxon>
        <taxon>Bacillaceae</taxon>
        <taxon>Melghiribacillus</taxon>
    </lineage>
</organism>